<dbReference type="Proteomes" id="UP000694521">
    <property type="component" value="Unplaced"/>
</dbReference>
<organism evidence="1 2">
    <name type="scientific">Anser cygnoides</name>
    <name type="common">Swan goose</name>
    <dbReference type="NCBI Taxonomy" id="8845"/>
    <lineage>
        <taxon>Eukaryota</taxon>
        <taxon>Metazoa</taxon>
        <taxon>Chordata</taxon>
        <taxon>Craniata</taxon>
        <taxon>Vertebrata</taxon>
        <taxon>Euteleostomi</taxon>
        <taxon>Archelosauria</taxon>
        <taxon>Archosauria</taxon>
        <taxon>Dinosauria</taxon>
        <taxon>Saurischia</taxon>
        <taxon>Theropoda</taxon>
        <taxon>Coelurosauria</taxon>
        <taxon>Aves</taxon>
        <taxon>Neognathae</taxon>
        <taxon>Galloanserae</taxon>
        <taxon>Anseriformes</taxon>
        <taxon>Anatidae</taxon>
        <taxon>Anserinae</taxon>
        <taxon>Anser</taxon>
    </lineage>
</organism>
<proteinExistence type="predicted"/>
<name>A0A8B9DTX2_ANSCY</name>
<keyword evidence="2" id="KW-1185">Reference proteome</keyword>
<evidence type="ECO:0000313" key="1">
    <source>
        <dbReference type="Ensembl" id="ENSACDP00005011445.1"/>
    </source>
</evidence>
<reference evidence="1" key="2">
    <citation type="submission" date="2025-09" db="UniProtKB">
        <authorList>
            <consortium name="Ensembl"/>
        </authorList>
    </citation>
    <scope>IDENTIFICATION</scope>
</reference>
<dbReference type="Ensembl" id="ENSACDT00005013771.1">
    <property type="protein sequence ID" value="ENSACDP00005011445.1"/>
    <property type="gene ID" value="ENSACDG00005008388.1"/>
</dbReference>
<protein>
    <submittedName>
        <fullName evidence="1">Uncharacterized protein</fullName>
    </submittedName>
</protein>
<sequence length="90" mass="10683">VNSQNQLKVGKRTRKRSYSKLLSKLLRNFSFSEYHVISTFKRNPLEQAFRQPNVNLTSSHLLYHYWIAVSHKAPAFLYDIYLRITGRSPR</sequence>
<reference evidence="1" key="1">
    <citation type="submission" date="2025-08" db="UniProtKB">
        <authorList>
            <consortium name="Ensembl"/>
        </authorList>
    </citation>
    <scope>IDENTIFICATION</scope>
</reference>
<dbReference type="AlphaFoldDB" id="A0A8B9DTX2"/>
<accession>A0A8B9DTX2</accession>
<evidence type="ECO:0000313" key="2">
    <source>
        <dbReference type="Proteomes" id="UP000694521"/>
    </source>
</evidence>